<keyword evidence="6" id="KW-1185">Reference proteome</keyword>
<dbReference type="STRING" id="314271.RB2654_23228"/>
<protein>
    <submittedName>
        <fullName evidence="5">Transcriptional regulator, Fnr-type</fullName>
    </submittedName>
</protein>
<dbReference type="SMART" id="SM00419">
    <property type="entry name" value="HTH_CRP"/>
    <property type="match status" value="1"/>
</dbReference>
<accession>A3VK21</accession>
<dbReference type="PROSITE" id="PS51063">
    <property type="entry name" value="HTH_CRP_2"/>
    <property type="match status" value="1"/>
</dbReference>
<organism evidence="5 6">
    <name type="scientific">Maritimibacter alkaliphilus HTCC2654</name>
    <dbReference type="NCBI Taxonomy" id="314271"/>
    <lineage>
        <taxon>Bacteria</taxon>
        <taxon>Pseudomonadati</taxon>
        <taxon>Pseudomonadota</taxon>
        <taxon>Alphaproteobacteria</taxon>
        <taxon>Rhodobacterales</taxon>
        <taxon>Roseobacteraceae</taxon>
        <taxon>Maritimibacter</taxon>
    </lineage>
</organism>
<name>A3VK21_9RHOB</name>
<evidence type="ECO:0000256" key="1">
    <source>
        <dbReference type="ARBA" id="ARBA00023015"/>
    </source>
</evidence>
<gene>
    <name evidence="5" type="ORF">RB2654_23228</name>
</gene>
<dbReference type="AlphaFoldDB" id="A3VK21"/>
<dbReference type="GO" id="GO:0006355">
    <property type="term" value="P:regulation of DNA-templated transcription"/>
    <property type="evidence" value="ECO:0007669"/>
    <property type="project" value="InterPro"/>
</dbReference>
<dbReference type="EMBL" id="AAMT01000016">
    <property type="protein sequence ID" value="EAQ11326.1"/>
    <property type="molecule type" value="Genomic_DNA"/>
</dbReference>
<dbReference type="Proteomes" id="UP000002931">
    <property type="component" value="Unassembled WGS sequence"/>
</dbReference>
<dbReference type="SUPFAM" id="SSF46785">
    <property type="entry name" value="Winged helix' DNA-binding domain"/>
    <property type="match status" value="1"/>
</dbReference>
<dbReference type="GO" id="GO:0003677">
    <property type="term" value="F:DNA binding"/>
    <property type="evidence" value="ECO:0007669"/>
    <property type="project" value="UniProtKB-KW"/>
</dbReference>
<dbReference type="CDD" id="cd00038">
    <property type="entry name" value="CAP_ED"/>
    <property type="match status" value="1"/>
</dbReference>
<reference evidence="5 6" key="1">
    <citation type="journal article" date="2010" name="J. Bacteriol.">
        <title>Genome sequences of Pelagibaca bermudensis HTCC2601T and Maritimibacter alkaliphilus HTCC2654T, the type strains of two marine Roseobacter genera.</title>
        <authorList>
            <person name="Thrash J.C."/>
            <person name="Cho J.C."/>
            <person name="Ferriera S."/>
            <person name="Johnson J."/>
            <person name="Vergin K.L."/>
            <person name="Giovannoni S.J."/>
        </authorList>
    </citation>
    <scope>NUCLEOTIDE SEQUENCE [LARGE SCALE GENOMIC DNA]</scope>
    <source>
        <strain evidence="5 6">HTCC2654</strain>
    </source>
</reference>
<dbReference type="InterPro" id="IPR014710">
    <property type="entry name" value="RmlC-like_jellyroll"/>
</dbReference>
<sequence>MTERDYPLTRRFLQGRSREALSEREKGILEDLVEDVERFTAPHVILERGDVVNRSTILIEGMIARIIAQDGKRHIVALHVPGDFVDLHAFALKRLDHDVVSIGTVQVGYVTHQSLNRVLETEPNLSRILWYSTLLDAAMHREWILKLELLDADGRLAHLCAELWHRLDFVGMAGENGFALPLTQKELSDACGTTSIHMNRVVRKLRESGIVDISRGQVTILDRAALERVGRFDASYLYGDGPLKLT</sequence>
<dbReference type="InterPro" id="IPR036390">
    <property type="entry name" value="WH_DNA-bd_sf"/>
</dbReference>
<dbReference type="RefSeq" id="WP_008327496.1">
    <property type="nucleotide sequence ID" value="NZ_AAMT01000016.1"/>
</dbReference>
<dbReference type="Gene3D" id="2.60.120.10">
    <property type="entry name" value="Jelly Rolls"/>
    <property type="match status" value="1"/>
</dbReference>
<dbReference type="Pfam" id="PF00027">
    <property type="entry name" value="cNMP_binding"/>
    <property type="match status" value="1"/>
</dbReference>
<dbReference type="InterPro" id="IPR000595">
    <property type="entry name" value="cNMP-bd_dom"/>
</dbReference>
<dbReference type="OrthoDB" id="7584044at2"/>
<feature type="domain" description="HTH crp-type" evidence="4">
    <location>
        <begin position="150"/>
        <end position="224"/>
    </location>
</feature>
<dbReference type="InterPro" id="IPR018490">
    <property type="entry name" value="cNMP-bd_dom_sf"/>
</dbReference>
<evidence type="ECO:0000313" key="6">
    <source>
        <dbReference type="Proteomes" id="UP000002931"/>
    </source>
</evidence>
<dbReference type="HOGENOM" id="CLU_075053_0_0_5"/>
<evidence type="ECO:0000256" key="2">
    <source>
        <dbReference type="ARBA" id="ARBA00023125"/>
    </source>
</evidence>
<keyword evidence="3" id="KW-0804">Transcription</keyword>
<keyword evidence="1" id="KW-0805">Transcription regulation</keyword>
<dbReference type="SUPFAM" id="SSF51206">
    <property type="entry name" value="cAMP-binding domain-like"/>
    <property type="match status" value="1"/>
</dbReference>
<evidence type="ECO:0000313" key="5">
    <source>
        <dbReference type="EMBL" id="EAQ11326.1"/>
    </source>
</evidence>
<proteinExistence type="predicted"/>
<evidence type="ECO:0000256" key="3">
    <source>
        <dbReference type="ARBA" id="ARBA00023163"/>
    </source>
</evidence>
<comment type="caution">
    <text evidence="5">The sequence shown here is derived from an EMBL/GenBank/DDBJ whole genome shotgun (WGS) entry which is preliminary data.</text>
</comment>
<evidence type="ECO:0000259" key="4">
    <source>
        <dbReference type="PROSITE" id="PS51063"/>
    </source>
</evidence>
<dbReference type="Pfam" id="PF13545">
    <property type="entry name" value="HTH_Crp_2"/>
    <property type="match status" value="1"/>
</dbReference>
<keyword evidence="2" id="KW-0238">DNA-binding</keyword>
<dbReference type="InterPro" id="IPR012318">
    <property type="entry name" value="HTH_CRP"/>
</dbReference>